<dbReference type="EMBL" id="BKCL01000002">
    <property type="protein sequence ID" value="GEQ97321.1"/>
    <property type="molecule type" value="Genomic_DNA"/>
</dbReference>
<dbReference type="HAMAP" id="MF_01963">
    <property type="entry name" value="MTAP"/>
    <property type="match status" value="1"/>
</dbReference>
<comment type="catalytic activity">
    <reaction evidence="4">
        <text>S-methyl-5'-thioadenosine + phosphate = 5-(methylsulfanyl)-alpha-D-ribose 1-phosphate + adenine</text>
        <dbReference type="Rhea" id="RHEA:11852"/>
        <dbReference type="ChEBI" id="CHEBI:16708"/>
        <dbReference type="ChEBI" id="CHEBI:17509"/>
        <dbReference type="ChEBI" id="CHEBI:43474"/>
        <dbReference type="ChEBI" id="CHEBI:58533"/>
        <dbReference type="EC" id="2.4.2.28"/>
    </reaction>
</comment>
<organism evidence="6 8">
    <name type="scientific">Iodidimonas gelatinilytica</name>
    <dbReference type="NCBI Taxonomy" id="1236966"/>
    <lineage>
        <taxon>Bacteria</taxon>
        <taxon>Pseudomonadati</taxon>
        <taxon>Pseudomonadota</taxon>
        <taxon>Alphaproteobacteria</taxon>
        <taxon>Iodidimonadales</taxon>
        <taxon>Iodidimonadaceae</taxon>
        <taxon>Iodidimonas</taxon>
    </lineage>
</organism>
<evidence type="ECO:0000259" key="5">
    <source>
        <dbReference type="Pfam" id="PF01048"/>
    </source>
</evidence>
<accession>A0A5A7MUP9</accession>
<feature type="binding site" evidence="4">
    <location>
        <position position="184"/>
    </location>
    <ligand>
        <name>phosphate</name>
        <dbReference type="ChEBI" id="CHEBI:43474"/>
    </ligand>
</feature>
<gene>
    <name evidence="4 6" type="primary">mtnP</name>
    <name evidence="6" type="ORF">JCM17844_09580</name>
    <name evidence="7" type="ORF">JCM17845_02710</name>
</gene>
<feature type="site" description="Important for substrate specificity" evidence="4">
    <location>
        <position position="220"/>
    </location>
</feature>
<dbReference type="Pfam" id="PF01048">
    <property type="entry name" value="PNP_UDP_1"/>
    <property type="match status" value="1"/>
</dbReference>
<evidence type="ECO:0000313" key="7">
    <source>
        <dbReference type="EMBL" id="GEQ99647.1"/>
    </source>
</evidence>
<evidence type="ECO:0000256" key="4">
    <source>
        <dbReference type="HAMAP-Rule" id="MF_01963"/>
    </source>
</evidence>
<reference evidence="8 9" key="1">
    <citation type="submission" date="2019-09" db="EMBL/GenBank/DDBJ databases">
        <title>NBRP : Genome information of microbial organism related human and environment.</title>
        <authorList>
            <person name="Hattori M."/>
            <person name="Oshima K."/>
            <person name="Inaba H."/>
            <person name="Suda W."/>
            <person name="Sakamoto M."/>
            <person name="Iino T."/>
            <person name="Kitahara M."/>
            <person name="Oshida Y."/>
            <person name="Iida T."/>
            <person name="Kudo T."/>
            <person name="Itoh T."/>
            <person name="Ohkuma M."/>
        </authorList>
    </citation>
    <scope>NUCLEOTIDE SEQUENCE [LARGE SCALE GENOMIC DNA]</scope>
    <source>
        <strain evidence="6 8">Hi-2</strain>
        <strain evidence="7 9">Mie-1</strain>
    </source>
</reference>
<comment type="caution">
    <text evidence="6">The sequence shown here is derived from an EMBL/GenBank/DDBJ whole genome shotgun (WGS) entry which is preliminary data.</text>
</comment>
<dbReference type="InterPro" id="IPR035994">
    <property type="entry name" value="Nucleoside_phosphorylase_sf"/>
</dbReference>
<dbReference type="CDD" id="cd09010">
    <property type="entry name" value="MTAP_SsMTAPII_like_MTIP"/>
    <property type="match status" value="1"/>
</dbReference>
<dbReference type="NCBIfam" id="NF006492">
    <property type="entry name" value="PRK08931.1"/>
    <property type="match status" value="1"/>
</dbReference>
<dbReference type="AlphaFoldDB" id="A0A5A7MMV9"/>
<keyword evidence="2 4" id="KW-0808">Transferase</keyword>
<dbReference type="Gene3D" id="3.40.50.1580">
    <property type="entry name" value="Nucleoside phosphorylase domain"/>
    <property type="match status" value="1"/>
</dbReference>
<keyword evidence="3 4" id="KW-0660">Purine salvage</keyword>
<dbReference type="EMBL" id="BKCM01000001">
    <property type="protein sequence ID" value="GEQ99647.1"/>
    <property type="molecule type" value="Genomic_DNA"/>
</dbReference>
<dbReference type="GO" id="GO:0019509">
    <property type="term" value="P:L-methionine salvage from methylthioadenosine"/>
    <property type="evidence" value="ECO:0007669"/>
    <property type="project" value="UniProtKB-UniRule"/>
</dbReference>
<feature type="binding site" evidence="4">
    <location>
        <position position="183"/>
    </location>
    <ligand>
        <name>substrate</name>
    </ligand>
</feature>
<dbReference type="PANTHER" id="PTHR42679:SF2">
    <property type="entry name" value="S-METHYL-5'-THIOADENOSINE PHOSPHORYLASE"/>
    <property type="match status" value="1"/>
</dbReference>
<name>A0A5A7MMV9_9PROT</name>
<dbReference type="NCBIfam" id="TIGR01694">
    <property type="entry name" value="MTAP"/>
    <property type="match status" value="1"/>
</dbReference>
<dbReference type="UniPathway" id="UPA00904">
    <property type="reaction ID" value="UER00873"/>
</dbReference>
<feature type="site" description="Important for substrate specificity" evidence="4">
    <location>
        <position position="165"/>
    </location>
</feature>
<feature type="binding site" evidence="4">
    <location>
        <begin position="52"/>
        <end position="53"/>
    </location>
    <ligand>
        <name>phosphate</name>
        <dbReference type="ChEBI" id="CHEBI:43474"/>
    </ligand>
</feature>
<evidence type="ECO:0000313" key="6">
    <source>
        <dbReference type="EMBL" id="GEQ97321.1"/>
    </source>
</evidence>
<feature type="domain" description="Nucleoside phosphorylase" evidence="5">
    <location>
        <begin position="4"/>
        <end position="239"/>
    </location>
</feature>
<dbReference type="GO" id="GO:0017061">
    <property type="term" value="F:S-methyl-5-thioadenosine phosphorylase activity"/>
    <property type="evidence" value="ECO:0007669"/>
    <property type="project" value="UniProtKB-UniRule"/>
</dbReference>
<comment type="function">
    <text evidence="4">Catalyzes the reversible phosphorylation of S-methyl-5'-thioadenosine (MTA) to adenine and 5-methylthioribose-1-phosphate. Involved in the breakdown of MTA, a major by-product of polyamine biosynthesis. Responsible for the first step in the methionine salvage pathway after MTA has been generated from S-adenosylmethionine. Has broad substrate specificity with 6-aminopurine nucleosides as preferred substrates.</text>
</comment>
<accession>A0A5A7MMV9</accession>
<evidence type="ECO:0000313" key="8">
    <source>
        <dbReference type="Proteomes" id="UP000322084"/>
    </source>
</evidence>
<dbReference type="GO" id="GO:0006166">
    <property type="term" value="P:purine ribonucleoside salvage"/>
    <property type="evidence" value="ECO:0007669"/>
    <property type="project" value="UniProtKB-KW"/>
</dbReference>
<feature type="binding site" evidence="4">
    <location>
        <position position="10"/>
    </location>
    <ligand>
        <name>phosphate</name>
        <dbReference type="ChEBI" id="CHEBI:43474"/>
    </ligand>
</feature>
<keyword evidence="9" id="KW-1185">Reference proteome</keyword>
<dbReference type="Proteomes" id="UP000325187">
    <property type="component" value="Unassembled WGS sequence"/>
</dbReference>
<dbReference type="InterPro" id="IPR000845">
    <property type="entry name" value="Nucleoside_phosphorylase_d"/>
</dbReference>
<proteinExistence type="inferred from homology"/>
<dbReference type="FunFam" id="3.40.50.1580:FF:000012">
    <property type="entry name" value="Probable 6-oxopurine nucleoside phosphorylase"/>
    <property type="match status" value="1"/>
</dbReference>
<evidence type="ECO:0000313" key="9">
    <source>
        <dbReference type="Proteomes" id="UP000325187"/>
    </source>
</evidence>
<evidence type="ECO:0000256" key="3">
    <source>
        <dbReference type="ARBA" id="ARBA00022726"/>
    </source>
</evidence>
<feature type="binding site" evidence="4">
    <location>
        <begin position="207"/>
        <end position="209"/>
    </location>
    <ligand>
        <name>substrate</name>
    </ligand>
</feature>
<dbReference type="GO" id="GO:0005829">
    <property type="term" value="C:cytosol"/>
    <property type="evidence" value="ECO:0007669"/>
    <property type="project" value="TreeGrafter"/>
</dbReference>
<dbReference type="EC" id="2.4.2.28" evidence="4"/>
<dbReference type="InterPro" id="IPR010044">
    <property type="entry name" value="MTAP"/>
</dbReference>
<comment type="pathway">
    <text evidence="4">Amino-acid biosynthesis; L-methionine biosynthesis via salvage pathway; S-methyl-5-thio-alpha-D-ribose 1-phosphate from S-methyl-5'-thioadenosine (phosphorylase route): step 1/1.</text>
</comment>
<dbReference type="Proteomes" id="UP000322084">
    <property type="component" value="Unassembled WGS sequence"/>
</dbReference>
<keyword evidence="1 4" id="KW-0328">Glycosyltransferase</keyword>
<evidence type="ECO:0000256" key="1">
    <source>
        <dbReference type="ARBA" id="ARBA00022676"/>
    </source>
</evidence>
<evidence type="ECO:0000256" key="2">
    <source>
        <dbReference type="ARBA" id="ARBA00022679"/>
    </source>
</evidence>
<dbReference type="SUPFAM" id="SSF53167">
    <property type="entry name" value="Purine and uridine phosphorylases"/>
    <property type="match status" value="1"/>
</dbReference>
<comment type="similarity">
    <text evidence="4">Belongs to the PNP/MTAP phosphorylase family. MTAP subfamily.</text>
</comment>
<sequence>MGVLGIIGGSGLYDMDRLSDVRAVDVESPFGAPSDKIVRGRLGDLELAFLPRHGVGHRLSPTGINYRANIDCLKRLGVTDILSLSACGSLQEDMAPGDFVLVDQFIDRSRARPLSFFENGLVAHVSMAEPTCSRLRQKVAVAAKALGIPLHEKGTYLVMEGPQFSTRAESHLYRQWGADLIGMTNMPEARLAREAEICYLTVGMVTDYDCWREGEAHVDVSAVLEILVNNAKTAQKLVADAAPLIMEERSETCEAGCDRALEMAIVTHPDKRDAALMDRLDAVAGRVLGRAAQ</sequence>
<comment type="subunit">
    <text evidence="4">Homohexamer. Dimer of a homotrimer.</text>
</comment>
<protein>
    <recommendedName>
        <fullName evidence="4">S-methyl-5'-thioadenosine phosphorylase</fullName>
        <ecNumber evidence="4">2.4.2.28</ecNumber>
    </recommendedName>
    <alternativeName>
        <fullName evidence="4">5'-methylthioadenosine phosphorylase</fullName>
        <shortName evidence="4">MTA phosphorylase</shortName>
        <shortName evidence="4">MTAP</shortName>
    </alternativeName>
</protein>
<dbReference type="PANTHER" id="PTHR42679">
    <property type="entry name" value="S-METHYL-5'-THIOADENOSINE PHOSPHORYLASE"/>
    <property type="match status" value="1"/>
</dbReference>
<feature type="binding site" evidence="4">
    <location>
        <begin position="85"/>
        <end position="86"/>
    </location>
    <ligand>
        <name>phosphate</name>
        <dbReference type="ChEBI" id="CHEBI:43474"/>
    </ligand>
</feature>
<dbReference type="RefSeq" id="WP_149999827.1">
    <property type="nucleotide sequence ID" value="NZ_BKCL01000002.1"/>
</dbReference>